<evidence type="ECO:0000313" key="3">
    <source>
        <dbReference type="Proteomes" id="UP001549921"/>
    </source>
</evidence>
<name>A0ABD0T405_LOXSC</name>
<dbReference type="EMBL" id="JBEDNZ010000010">
    <property type="protein sequence ID" value="KAL0832731.1"/>
    <property type="molecule type" value="Genomic_DNA"/>
</dbReference>
<sequence length="465" mass="52094">MLYYCIASLLKEYGKRGVRGAVWPTRSLIPPRAMAACPRIRIVSALPKKRKNTMEKKTSSKWTKQDKDFLKLIEQYPVLYNGNKRKPESIKAYKAISEEMGKLGYVKIQTKSYRDKFTRIRKEFERIYKLSQVDESVLSSKYLDGTLNFLKAKFENDENYIHGVAVSPAEVQQGKSNDSSVAFEFPPISLLSSSDSDTDSATSTATEKEAHTNEVLSNRKEKTIKKLPCIDKLRSESEENFSETTEKTTGKTIVTLDMIEALLRSKTDSSSLDTGGSLASYSDDQNDAATHQNLTLPIFKHHSNFDKRSVSGPNTSTFMQNAFIGTSSVILVSNPRTITNTQADIKSTNDANISMAESNCNSFMVSNHENYDSSINEANKKEISSILDINSEAEDIELFLNEVADYVSNSYTREQQSDIRLKICALVTAAEIEEIDEQCDSPRADIKNENLAMDQLSDSSTDSFT</sequence>
<dbReference type="Proteomes" id="UP001549921">
    <property type="component" value="Unassembled WGS sequence"/>
</dbReference>
<evidence type="ECO:0000256" key="1">
    <source>
        <dbReference type="SAM" id="MobiDB-lite"/>
    </source>
</evidence>
<organism evidence="2 3">
    <name type="scientific">Loxostege sticticalis</name>
    <name type="common">Beet webworm moth</name>
    <dbReference type="NCBI Taxonomy" id="481309"/>
    <lineage>
        <taxon>Eukaryota</taxon>
        <taxon>Metazoa</taxon>
        <taxon>Ecdysozoa</taxon>
        <taxon>Arthropoda</taxon>
        <taxon>Hexapoda</taxon>
        <taxon>Insecta</taxon>
        <taxon>Pterygota</taxon>
        <taxon>Neoptera</taxon>
        <taxon>Endopterygota</taxon>
        <taxon>Lepidoptera</taxon>
        <taxon>Glossata</taxon>
        <taxon>Ditrysia</taxon>
        <taxon>Pyraloidea</taxon>
        <taxon>Crambidae</taxon>
        <taxon>Pyraustinae</taxon>
        <taxon>Loxostege</taxon>
    </lineage>
</organism>
<reference evidence="2 3" key="1">
    <citation type="submission" date="2024-06" db="EMBL/GenBank/DDBJ databases">
        <title>A chromosome-level genome assembly of beet webworm, Loxostege sticticalis.</title>
        <authorList>
            <person name="Zhang Y."/>
        </authorList>
    </citation>
    <scope>NUCLEOTIDE SEQUENCE [LARGE SCALE GENOMIC DNA]</scope>
    <source>
        <strain evidence="2">AQ028</strain>
        <tissue evidence="2">Male pupae</tissue>
    </source>
</reference>
<feature type="compositionally biased region" description="Basic and acidic residues" evidence="1">
    <location>
        <begin position="206"/>
        <end position="218"/>
    </location>
</feature>
<dbReference type="AlphaFoldDB" id="A0ABD0T405"/>
<feature type="region of interest" description="Disordered" evidence="1">
    <location>
        <begin position="446"/>
        <end position="465"/>
    </location>
</feature>
<comment type="caution">
    <text evidence="2">The sequence shown here is derived from an EMBL/GenBank/DDBJ whole genome shotgun (WGS) entry which is preliminary data.</text>
</comment>
<accession>A0ABD0T405</accession>
<evidence type="ECO:0000313" key="2">
    <source>
        <dbReference type="EMBL" id="KAL0832731.1"/>
    </source>
</evidence>
<feature type="region of interest" description="Disordered" evidence="1">
    <location>
        <begin position="192"/>
        <end position="218"/>
    </location>
</feature>
<feature type="compositionally biased region" description="Low complexity" evidence="1">
    <location>
        <begin position="192"/>
        <end position="205"/>
    </location>
</feature>
<feature type="compositionally biased region" description="Polar residues" evidence="1">
    <location>
        <begin position="456"/>
        <end position="465"/>
    </location>
</feature>
<evidence type="ECO:0008006" key="4">
    <source>
        <dbReference type="Google" id="ProtNLM"/>
    </source>
</evidence>
<proteinExistence type="predicted"/>
<gene>
    <name evidence="2" type="ORF">ABMA28_000910</name>
</gene>
<protein>
    <recommendedName>
        <fullName evidence="4">MADF domain-containing protein</fullName>
    </recommendedName>
</protein>